<keyword evidence="2" id="KW-0560">Oxidoreductase</keyword>
<comment type="caution">
    <text evidence="2">The sequence shown here is derived from an EMBL/GenBank/DDBJ whole genome shotgun (WGS) entry which is preliminary data.</text>
</comment>
<evidence type="ECO:0000313" key="2">
    <source>
        <dbReference type="EMBL" id="TWF32768.1"/>
    </source>
</evidence>
<dbReference type="NCBIfam" id="TIGR00778">
    <property type="entry name" value="ahpD_dom"/>
    <property type="match status" value="1"/>
</dbReference>
<feature type="domain" description="Carboxymuconolactone decarboxylase-like" evidence="1">
    <location>
        <begin position="15"/>
        <end position="94"/>
    </location>
</feature>
<organism evidence="2 3">
    <name type="scientific">Chitinophaga polysaccharea</name>
    <dbReference type="NCBI Taxonomy" id="1293035"/>
    <lineage>
        <taxon>Bacteria</taxon>
        <taxon>Pseudomonadati</taxon>
        <taxon>Bacteroidota</taxon>
        <taxon>Chitinophagia</taxon>
        <taxon>Chitinophagales</taxon>
        <taxon>Chitinophagaceae</taxon>
        <taxon>Chitinophaga</taxon>
    </lineage>
</organism>
<dbReference type="EMBL" id="VIWO01000013">
    <property type="protein sequence ID" value="TWF32768.1"/>
    <property type="molecule type" value="Genomic_DNA"/>
</dbReference>
<protein>
    <submittedName>
        <fullName evidence="2">AhpD family alkylhydroperoxidase</fullName>
    </submittedName>
</protein>
<dbReference type="SUPFAM" id="SSF69118">
    <property type="entry name" value="AhpD-like"/>
    <property type="match status" value="1"/>
</dbReference>
<name>A0A561P3T2_9BACT</name>
<dbReference type="Proteomes" id="UP000320811">
    <property type="component" value="Unassembled WGS sequence"/>
</dbReference>
<dbReference type="InterPro" id="IPR004675">
    <property type="entry name" value="AhpD_core"/>
</dbReference>
<accession>A0A561P3T2</accession>
<dbReference type="PANTHER" id="PTHR34846:SF10">
    <property type="entry name" value="CYTOPLASMIC PROTEIN"/>
    <property type="match status" value="1"/>
</dbReference>
<dbReference type="PANTHER" id="PTHR34846">
    <property type="entry name" value="4-CARBOXYMUCONOLACTONE DECARBOXYLASE FAMILY PROTEIN (AFU_ORTHOLOGUE AFUA_6G11590)"/>
    <property type="match status" value="1"/>
</dbReference>
<dbReference type="OrthoDB" id="9801997at2"/>
<keyword evidence="2" id="KW-0575">Peroxidase</keyword>
<reference evidence="2 3" key="1">
    <citation type="submission" date="2019-06" db="EMBL/GenBank/DDBJ databases">
        <title>Sorghum-associated microbial communities from plants grown in Nebraska, USA.</title>
        <authorList>
            <person name="Schachtman D."/>
        </authorList>
    </citation>
    <scope>NUCLEOTIDE SEQUENCE [LARGE SCALE GENOMIC DNA]</scope>
    <source>
        <strain evidence="2 3">1209</strain>
    </source>
</reference>
<sequence>MEPRINYLQKGQSALKALFGLGMYLGKSSIEQPLLHLIYFRISQVNGCAYCLDMHSKDLRAMGETEQRLYMLPAWKESPVYTARERAAFAWVEAINANEAPDDVYETARQEFSEEELIDLTIAAITISGYNRINIAFRPVAGNYQPGMFTAKAN</sequence>
<proteinExistence type="predicted"/>
<dbReference type="AlphaFoldDB" id="A0A561P3T2"/>
<dbReference type="InterPro" id="IPR003779">
    <property type="entry name" value="CMD-like"/>
</dbReference>
<dbReference type="InterPro" id="IPR029032">
    <property type="entry name" value="AhpD-like"/>
</dbReference>
<dbReference type="Gene3D" id="1.20.1290.10">
    <property type="entry name" value="AhpD-like"/>
    <property type="match status" value="1"/>
</dbReference>
<gene>
    <name evidence="2" type="ORF">FHW36_11321</name>
</gene>
<evidence type="ECO:0000313" key="3">
    <source>
        <dbReference type="Proteomes" id="UP000320811"/>
    </source>
</evidence>
<dbReference type="Pfam" id="PF02627">
    <property type="entry name" value="CMD"/>
    <property type="match status" value="1"/>
</dbReference>
<dbReference type="GO" id="GO:0051920">
    <property type="term" value="F:peroxiredoxin activity"/>
    <property type="evidence" value="ECO:0007669"/>
    <property type="project" value="InterPro"/>
</dbReference>
<dbReference type="RefSeq" id="WP_145674512.1">
    <property type="nucleotide sequence ID" value="NZ_VIWO01000013.1"/>
</dbReference>
<keyword evidence="3" id="KW-1185">Reference proteome</keyword>
<evidence type="ECO:0000259" key="1">
    <source>
        <dbReference type="Pfam" id="PF02627"/>
    </source>
</evidence>